<keyword evidence="3" id="KW-1133">Transmembrane helix</keyword>
<dbReference type="Gene3D" id="1.10.287.470">
    <property type="entry name" value="Helix hairpin bin"/>
    <property type="match status" value="1"/>
</dbReference>
<dbReference type="InterPro" id="IPR058624">
    <property type="entry name" value="MdtA-like_HH"/>
</dbReference>
<dbReference type="InterPro" id="IPR058625">
    <property type="entry name" value="MdtA-like_BSH"/>
</dbReference>
<accession>A0A016ECE9</accession>
<feature type="domain" description="Multidrug resistance protein MdtA-like barrel-sandwich hybrid" evidence="7">
    <location>
        <begin position="47"/>
        <end position="244"/>
    </location>
</feature>
<dbReference type="Proteomes" id="UP000020938">
    <property type="component" value="Unassembled WGS sequence"/>
</dbReference>
<dbReference type="GO" id="GO:0055085">
    <property type="term" value="P:transmembrane transport"/>
    <property type="evidence" value="ECO:0007669"/>
    <property type="project" value="InterPro"/>
</dbReference>
<keyword evidence="5" id="KW-0175">Coiled coil</keyword>
<evidence type="ECO:0000313" key="9">
    <source>
        <dbReference type="Proteomes" id="UP000020938"/>
    </source>
</evidence>
<comment type="subcellular location">
    <subcellularLocation>
        <location evidence="1">Membrane</location>
        <topology evidence="1">Single-pass membrane protein</topology>
    </subcellularLocation>
</comment>
<dbReference type="SUPFAM" id="SSF111369">
    <property type="entry name" value="HlyD-like secretion proteins"/>
    <property type="match status" value="3"/>
</dbReference>
<dbReference type="Pfam" id="PF25876">
    <property type="entry name" value="HH_MFP_RND"/>
    <property type="match status" value="1"/>
</dbReference>
<proteinExistence type="predicted"/>
<evidence type="ECO:0000313" key="8">
    <source>
        <dbReference type="EMBL" id="EXZ74766.1"/>
    </source>
</evidence>
<evidence type="ECO:0000259" key="7">
    <source>
        <dbReference type="Pfam" id="PF25917"/>
    </source>
</evidence>
<feature type="domain" description="Multidrug resistance protein MdtA-like alpha-helical hairpin" evidence="6">
    <location>
        <begin position="120"/>
        <end position="212"/>
    </location>
</feature>
<dbReference type="PATRIC" id="fig|1339314.3.peg.1034"/>
<dbReference type="Gene3D" id="2.40.50.100">
    <property type="match status" value="1"/>
</dbReference>
<sequence>MNKKTKKVVFNLSVIFVLLLAFGWVCSRFVHLGNVEFTDNAQVRQHIVPINCRIQGFIKKIYFTEYQAVHKGDTLALIEDAEFRFRLVQAEADYQNALSGKSVVTSSIHTIQNNISVSDAGIQEAKVRMDNAEREYKRYQNLLERDAVTRQQYDAVKTNYDASKARYELLFRQKKSTALVKQEQTERLEQTEAGIKLAEAALEIARLNLSYTVIIAPCDGTTGRKEIREGVLVQPGQTLVNLVDDHDKWVVANYKETQTAHIGEGYPVGIEVDAIPGIMFKGIVKSVSQATGASFSLLPQDNSAGNFVKVEQRIPVRIEFTGENRPEDMKRLRAGMNVECVVNY</sequence>
<keyword evidence="2" id="KW-0812">Transmembrane</keyword>
<dbReference type="RefSeq" id="WP_032597747.1">
    <property type="nucleotide sequence ID" value="NZ_JGDS01000038.1"/>
</dbReference>
<comment type="caution">
    <text evidence="8">The sequence shown here is derived from an EMBL/GenBank/DDBJ whole genome shotgun (WGS) entry which is preliminary data.</text>
</comment>
<dbReference type="EMBL" id="JGDS01000038">
    <property type="protein sequence ID" value="EXZ74766.1"/>
    <property type="molecule type" value="Genomic_DNA"/>
</dbReference>
<evidence type="ECO:0000259" key="6">
    <source>
        <dbReference type="Pfam" id="PF25876"/>
    </source>
</evidence>
<evidence type="ECO:0000256" key="5">
    <source>
        <dbReference type="SAM" id="Coils"/>
    </source>
</evidence>
<evidence type="ECO:0000256" key="3">
    <source>
        <dbReference type="ARBA" id="ARBA00022989"/>
    </source>
</evidence>
<dbReference type="Pfam" id="PF25917">
    <property type="entry name" value="BSH_RND"/>
    <property type="match status" value="1"/>
</dbReference>
<dbReference type="InterPro" id="IPR050739">
    <property type="entry name" value="MFP"/>
</dbReference>
<protein>
    <submittedName>
        <fullName evidence="8">Efflux transporter, RND family, MFP subunit</fullName>
    </submittedName>
</protein>
<organism evidence="8 9">
    <name type="scientific">Bacteroides fragilis str. 3976T8</name>
    <dbReference type="NCBI Taxonomy" id="1339314"/>
    <lineage>
        <taxon>Bacteria</taxon>
        <taxon>Pseudomonadati</taxon>
        <taxon>Bacteroidota</taxon>
        <taxon>Bacteroidia</taxon>
        <taxon>Bacteroidales</taxon>
        <taxon>Bacteroidaceae</taxon>
        <taxon>Bacteroides</taxon>
    </lineage>
</organism>
<feature type="coiled-coil region" evidence="5">
    <location>
        <begin position="122"/>
        <end position="149"/>
    </location>
</feature>
<gene>
    <name evidence="8" type="ORF">M123_0793</name>
</gene>
<dbReference type="AlphaFoldDB" id="A0A016ECE9"/>
<dbReference type="PANTHER" id="PTHR30386">
    <property type="entry name" value="MEMBRANE FUSION SUBUNIT OF EMRAB-TOLC MULTIDRUG EFFLUX PUMP"/>
    <property type="match status" value="1"/>
</dbReference>
<name>A0A016ECE9_BACFG</name>
<dbReference type="GO" id="GO:0016020">
    <property type="term" value="C:membrane"/>
    <property type="evidence" value="ECO:0007669"/>
    <property type="project" value="UniProtKB-SubCell"/>
</dbReference>
<evidence type="ECO:0000256" key="2">
    <source>
        <dbReference type="ARBA" id="ARBA00022692"/>
    </source>
</evidence>
<evidence type="ECO:0000256" key="1">
    <source>
        <dbReference type="ARBA" id="ARBA00004167"/>
    </source>
</evidence>
<feature type="coiled-coil region" evidence="5">
    <location>
        <begin position="181"/>
        <end position="208"/>
    </location>
</feature>
<reference evidence="8 9" key="1">
    <citation type="submission" date="2014-02" db="EMBL/GenBank/DDBJ databases">
        <authorList>
            <person name="Sears C."/>
            <person name="Carroll K."/>
            <person name="Sack B.R."/>
            <person name="Qadri F."/>
            <person name="Myers L.L."/>
            <person name="Chung G.-T."/>
            <person name="Escheverria P."/>
            <person name="Fraser C.M."/>
            <person name="Sadzewicz L."/>
            <person name="Shefchek K.A."/>
            <person name="Tallon L."/>
            <person name="Das S.P."/>
            <person name="Daugherty S."/>
            <person name="Mongodin E.F."/>
        </authorList>
    </citation>
    <scope>NUCLEOTIDE SEQUENCE [LARGE SCALE GENOMIC DNA]</scope>
    <source>
        <strain evidence="8 9">3976T8</strain>
    </source>
</reference>
<dbReference type="Gene3D" id="2.40.30.170">
    <property type="match status" value="1"/>
</dbReference>
<evidence type="ECO:0000256" key="4">
    <source>
        <dbReference type="ARBA" id="ARBA00023136"/>
    </source>
</evidence>
<dbReference type="PANTHER" id="PTHR30386:SF26">
    <property type="entry name" value="TRANSPORT PROTEIN COMB"/>
    <property type="match status" value="1"/>
</dbReference>
<keyword evidence="4" id="KW-0472">Membrane</keyword>